<feature type="compositionally biased region" description="Gly residues" evidence="1">
    <location>
        <begin position="368"/>
        <end position="383"/>
    </location>
</feature>
<gene>
    <name evidence="2" type="ORF">MICPUCDRAFT_39549</name>
</gene>
<accession>C1MRH7</accession>
<evidence type="ECO:0000313" key="2">
    <source>
        <dbReference type="EMBL" id="EEH58261.1"/>
    </source>
</evidence>
<name>C1MRH7_MICPC</name>
<feature type="compositionally biased region" description="Low complexity" evidence="1">
    <location>
        <begin position="385"/>
        <end position="399"/>
    </location>
</feature>
<evidence type="ECO:0000313" key="3">
    <source>
        <dbReference type="Proteomes" id="UP000001876"/>
    </source>
</evidence>
<dbReference type="OMA" id="ENANYCA"/>
<organism evidence="3">
    <name type="scientific">Micromonas pusilla (strain CCMP1545)</name>
    <name type="common">Picoplanktonic green alga</name>
    <dbReference type="NCBI Taxonomy" id="564608"/>
    <lineage>
        <taxon>Eukaryota</taxon>
        <taxon>Viridiplantae</taxon>
        <taxon>Chlorophyta</taxon>
        <taxon>Mamiellophyceae</taxon>
        <taxon>Mamiellales</taxon>
        <taxon>Mamiellaceae</taxon>
        <taxon>Micromonas</taxon>
    </lineage>
</organism>
<evidence type="ECO:0000256" key="1">
    <source>
        <dbReference type="SAM" id="MobiDB-lite"/>
    </source>
</evidence>
<reference evidence="2 3" key="1">
    <citation type="journal article" date="2009" name="Science">
        <title>Green evolution and dynamic adaptations revealed by genomes of the marine picoeukaryotes Micromonas.</title>
        <authorList>
            <person name="Worden A.Z."/>
            <person name="Lee J.H."/>
            <person name="Mock T."/>
            <person name="Rouze P."/>
            <person name="Simmons M.P."/>
            <person name="Aerts A.L."/>
            <person name="Allen A.E."/>
            <person name="Cuvelier M.L."/>
            <person name="Derelle E."/>
            <person name="Everett M.V."/>
            <person name="Foulon E."/>
            <person name="Grimwood J."/>
            <person name="Gundlach H."/>
            <person name="Henrissat B."/>
            <person name="Napoli C."/>
            <person name="McDonald S.M."/>
            <person name="Parker M.S."/>
            <person name="Rombauts S."/>
            <person name="Salamov A."/>
            <person name="Von Dassow P."/>
            <person name="Badger J.H."/>
            <person name="Coutinho P.M."/>
            <person name="Demir E."/>
            <person name="Dubchak I."/>
            <person name="Gentemann C."/>
            <person name="Eikrem W."/>
            <person name="Gready J.E."/>
            <person name="John U."/>
            <person name="Lanier W."/>
            <person name="Lindquist E.A."/>
            <person name="Lucas S."/>
            <person name="Mayer K.F."/>
            <person name="Moreau H."/>
            <person name="Not F."/>
            <person name="Otillar R."/>
            <person name="Panaud O."/>
            <person name="Pangilinan J."/>
            <person name="Paulsen I."/>
            <person name="Piegu B."/>
            <person name="Poliakov A."/>
            <person name="Robbens S."/>
            <person name="Schmutz J."/>
            <person name="Toulza E."/>
            <person name="Wyss T."/>
            <person name="Zelensky A."/>
            <person name="Zhou K."/>
            <person name="Armbrust E.V."/>
            <person name="Bhattacharya D."/>
            <person name="Goodenough U.W."/>
            <person name="Van de Peer Y."/>
            <person name="Grigoriev I.V."/>
        </authorList>
    </citation>
    <scope>NUCLEOTIDE SEQUENCE [LARGE SCALE GENOMIC DNA]</scope>
    <source>
        <strain evidence="2 3">CCMP1545</strain>
    </source>
</reference>
<dbReference type="GeneID" id="9683367"/>
<dbReference type="PANTHER" id="PTHR48151:SF3">
    <property type="entry name" value="SH3 DOMAIN-CONTAINING PROTEIN"/>
    <property type="match status" value="1"/>
</dbReference>
<dbReference type="AlphaFoldDB" id="C1MRH7"/>
<sequence>MAAPAPVRPPGPSAYVSARLGGVPAPEELERELVDLTASDAHKTHKHATKDLLARTLPRVASHGATSTSAIPTLLSLLSPDGAVSERYAIRYAYYLVQRACEHYGRALPDADADAIVTALAKDASERKGARQILATRALSSAARAGVRGASDAVDSACAAAIERFAVGKDPKGGSKKKIIFKGGAVNAGARAALGAKRRILLRYSASQPIDLNALPTPVALATAVTIGDPIAARHALSTASAVASAAEPAAAHANLARALLPALNATVADVEHWKQAATEYKNAVDADDKNAAAKAKRALGKERSGAAVYAETPATAAALARLCGTLRARALAERNGNGNDPDAPPDACSRACEIILAAIMKHDGLGGGGGGGGESGGGGGGDAKSPSPMKSPSKASSSSGGGGSSDRPIPPRAALAAVEGLCASNAPRGTDAGAAARAAAWTAMCRGGGGSAAGGDPPALAAAVKRVRDVLNQPRYGGATIATACRAAAAIGEARACARAAGHASATGVVGEKTQLSSLAISLEHVAAALSVGGGVRTEALRALLWLQTPTFLVDVHERVVRKNLSSGGGLWATTDAYFDAPPATPETDGGGCVGGAWRGAEPQRRLLRAIADRAATTLCCVDESEAVAWARMTMDGARAVVAVGPKTAPASAALDVLKARSIHWFPYDRVGGCYAALRAAQKAGASSERSVGVAAAGPPALHSELDAAVVALDHVYRAQTRFRDMCRDHGEDPAGWGNGNLAEVAGRHDALIELAASACFVPRSTWWPIGAASEPFVREFRDARSGDVRMAAATAAELMGSEAAQVAKARRASGGDDGDGDGGGGGGDWTPVAGAIAEGDDVASLI</sequence>
<dbReference type="PANTHER" id="PTHR48151">
    <property type="entry name" value="SH3 DOMAIN-CONTAINING PROTEIN"/>
    <property type="match status" value="1"/>
</dbReference>
<feature type="region of interest" description="Disordered" evidence="1">
    <location>
        <begin position="809"/>
        <end position="836"/>
    </location>
</feature>
<protein>
    <submittedName>
        <fullName evidence="2">Predicted protein</fullName>
    </submittedName>
</protein>
<dbReference type="EMBL" id="GG663738">
    <property type="protein sequence ID" value="EEH58261.1"/>
    <property type="molecule type" value="Genomic_DNA"/>
</dbReference>
<dbReference type="KEGG" id="mpp:MICPUCDRAFT_39549"/>
<keyword evidence="3" id="KW-1185">Reference proteome</keyword>
<dbReference type="RefSeq" id="XP_003058310.1">
    <property type="nucleotide sequence ID" value="XM_003058264.1"/>
</dbReference>
<dbReference type="InterPro" id="IPR053296">
    <property type="entry name" value="TSET_member_tstB"/>
</dbReference>
<dbReference type="OrthoDB" id="9550at13792"/>
<feature type="region of interest" description="Disordered" evidence="1">
    <location>
        <begin position="368"/>
        <end position="411"/>
    </location>
</feature>
<dbReference type="Proteomes" id="UP000001876">
    <property type="component" value="Unassembled WGS sequence"/>
</dbReference>
<proteinExistence type="predicted"/>